<dbReference type="PANTHER" id="PTHR13779">
    <property type="entry name" value="WERNER HELICASE-INTERACTING PROTEIN 1 FAMILY MEMBER"/>
    <property type="match status" value="1"/>
</dbReference>
<protein>
    <recommendedName>
        <fullName evidence="1">MgsA AAA+ ATPase C-terminal domain-containing protein</fullName>
    </recommendedName>
</protein>
<dbReference type="InterPro" id="IPR027417">
    <property type="entry name" value="P-loop_NTPase"/>
</dbReference>
<dbReference type="GO" id="GO:0017116">
    <property type="term" value="F:single-stranded DNA helicase activity"/>
    <property type="evidence" value="ECO:0007669"/>
    <property type="project" value="TreeGrafter"/>
</dbReference>
<dbReference type="RefSeq" id="XP_020044298.1">
    <property type="nucleotide sequence ID" value="XM_020188633.1"/>
</dbReference>
<reference evidence="3" key="1">
    <citation type="submission" date="2016-05" db="EMBL/GenBank/DDBJ databases">
        <title>Comparative genomics of biotechnologically important yeasts.</title>
        <authorList>
            <consortium name="DOE Joint Genome Institute"/>
            <person name="Riley R."/>
            <person name="Haridas S."/>
            <person name="Wolfe K.H."/>
            <person name="Lopes M.R."/>
            <person name="Hittinger C.T."/>
            <person name="Goker M."/>
            <person name="Salamov A."/>
            <person name="Wisecaver J."/>
            <person name="Long T.M."/>
            <person name="Aerts A.L."/>
            <person name="Barry K."/>
            <person name="Choi C."/>
            <person name="Clum A."/>
            <person name="Coughlan A.Y."/>
            <person name="Deshpande S."/>
            <person name="Douglass A.P."/>
            <person name="Hanson S.J."/>
            <person name="Klenk H.-P."/>
            <person name="Labutti K."/>
            <person name="Lapidus A."/>
            <person name="Lindquist E."/>
            <person name="Lipzen A."/>
            <person name="Meier-Kolthoff J.P."/>
            <person name="Ohm R.A."/>
            <person name="Otillar R.P."/>
            <person name="Pangilinan J."/>
            <person name="Peng Y."/>
            <person name="Rokas A."/>
            <person name="Rosa C.A."/>
            <person name="Scheuner C."/>
            <person name="Sibirny A.A."/>
            <person name="Slot J.C."/>
            <person name="Stielow J.B."/>
            <person name="Sun H."/>
            <person name="Kurtzman C.P."/>
            <person name="Blackwell M."/>
            <person name="Grigoriev I.V."/>
            <person name="Jeffries T.W."/>
        </authorList>
    </citation>
    <scope>NUCLEOTIDE SEQUENCE [LARGE SCALE GENOMIC DNA]</scope>
    <source>
        <strain evidence="3">DSM 1968</strain>
    </source>
</reference>
<dbReference type="InterPro" id="IPR008921">
    <property type="entry name" value="DNA_pol3_clamp-load_cplx_C"/>
</dbReference>
<gene>
    <name evidence="2" type="ORF">ASCRUDRAFT_10599</name>
</gene>
<dbReference type="GO" id="GO:0003677">
    <property type="term" value="F:DNA binding"/>
    <property type="evidence" value="ECO:0007669"/>
    <property type="project" value="InterPro"/>
</dbReference>
<dbReference type="Pfam" id="PF12002">
    <property type="entry name" value="MgsA_C"/>
    <property type="match status" value="1"/>
</dbReference>
<dbReference type="GeneID" id="30962269"/>
<dbReference type="Gene3D" id="3.40.50.300">
    <property type="entry name" value="P-loop containing nucleotide triphosphate hydrolases"/>
    <property type="match status" value="1"/>
</dbReference>
<sequence>MLSEQITLLNEYLRPKSLNEIIGQSHLFGFPKGRFAKLVVKSILSKSHLPSLFIWGPSGSGKTSFLKILLDYTFQNANDSCHVFSIFSDTVNIQETVFNCLKTLLNKNLSTHCYLFFDQVERLKKIQGFEKLGDYIKTKKLSLICCSSTNLLVSNSSRSLKLAILISEVGILDFKTTNPNDMSLVLSKGARFLNINLPSNLLSTLISFSQGNLIVAINNLILIHKTFFKESSRCIVSAGFLDFEANLSSFSERFLFSNFNEEMKYDYISALQKSIRGSDITASLYYLTRMTKSHNFDVYLYILRRLMVIASEDIGVANNRCFFLVLSNYQNITKMILSSKSNCDNMNTLHIHSLIKAKLIDLCVLLASTFKSSKVYFSYSLYKEKETEATLCKPVAIPMAVKFNSRVISEGLKERHDYLQQPMDLSKIVFTTNNHSGEQVDSVNKTQIQPTSNSETLNLPDFNFTFDQNVVYSKHKTQKYSENKHWESFDFFQDKN</sequence>
<feature type="domain" description="MgsA AAA+ ATPase C-terminal" evidence="1">
    <location>
        <begin position="277"/>
        <end position="333"/>
    </location>
</feature>
<dbReference type="InterPro" id="IPR051314">
    <property type="entry name" value="AAA_ATPase_RarA/MGS1/WRNIP1"/>
</dbReference>
<keyword evidence="3" id="KW-1185">Reference proteome</keyword>
<dbReference type="Gene3D" id="1.20.272.10">
    <property type="match status" value="1"/>
</dbReference>
<evidence type="ECO:0000259" key="1">
    <source>
        <dbReference type="Pfam" id="PF12002"/>
    </source>
</evidence>
<name>A0A1D2V8G9_9ASCO</name>
<dbReference type="OrthoDB" id="10265467at2759"/>
<proteinExistence type="predicted"/>
<dbReference type="GO" id="GO:0006271">
    <property type="term" value="P:DNA strand elongation involved in DNA replication"/>
    <property type="evidence" value="ECO:0007669"/>
    <property type="project" value="UniProtKB-ARBA"/>
</dbReference>
<accession>A0A1D2V8G9</accession>
<evidence type="ECO:0000313" key="2">
    <source>
        <dbReference type="EMBL" id="ODV57991.1"/>
    </source>
</evidence>
<dbReference type="InterPro" id="IPR021886">
    <property type="entry name" value="MgsA_C"/>
</dbReference>
<dbReference type="SUPFAM" id="SSF52540">
    <property type="entry name" value="P-loop containing nucleoside triphosphate hydrolases"/>
    <property type="match status" value="1"/>
</dbReference>
<dbReference type="EMBL" id="KV454496">
    <property type="protein sequence ID" value="ODV57991.1"/>
    <property type="molecule type" value="Genomic_DNA"/>
</dbReference>
<dbReference type="GO" id="GO:0000731">
    <property type="term" value="P:DNA synthesis involved in DNA repair"/>
    <property type="evidence" value="ECO:0007669"/>
    <property type="project" value="TreeGrafter"/>
</dbReference>
<organism evidence="2 3">
    <name type="scientific">Ascoidea rubescens DSM 1968</name>
    <dbReference type="NCBI Taxonomy" id="1344418"/>
    <lineage>
        <taxon>Eukaryota</taxon>
        <taxon>Fungi</taxon>
        <taxon>Dikarya</taxon>
        <taxon>Ascomycota</taxon>
        <taxon>Saccharomycotina</taxon>
        <taxon>Saccharomycetes</taxon>
        <taxon>Ascoideaceae</taxon>
        <taxon>Ascoidea</taxon>
    </lineage>
</organism>
<dbReference type="SUPFAM" id="SSF48019">
    <property type="entry name" value="post-AAA+ oligomerization domain-like"/>
    <property type="match status" value="1"/>
</dbReference>
<dbReference type="STRING" id="1344418.A0A1D2V8G9"/>
<dbReference type="Proteomes" id="UP000095038">
    <property type="component" value="Unassembled WGS sequence"/>
</dbReference>
<dbReference type="GO" id="GO:0008047">
    <property type="term" value="F:enzyme activator activity"/>
    <property type="evidence" value="ECO:0007669"/>
    <property type="project" value="TreeGrafter"/>
</dbReference>
<evidence type="ECO:0000313" key="3">
    <source>
        <dbReference type="Proteomes" id="UP000095038"/>
    </source>
</evidence>
<dbReference type="PANTHER" id="PTHR13779:SF7">
    <property type="entry name" value="ATPASE WRNIP1"/>
    <property type="match status" value="1"/>
</dbReference>
<dbReference type="InParanoid" id="A0A1D2V8G9"/>
<dbReference type="AlphaFoldDB" id="A0A1D2V8G9"/>